<reference evidence="2" key="1">
    <citation type="submission" date="2016-07" db="EMBL/GenBank/DDBJ databases">
        <authorList>
            <person name="Bretaudeau A."/>
        </authorList>
    </citation>
    <scope>NUCLEOTIDE SEQUENCE</scope>
    <source>
        <strain evidence="2">Rice</strain>
        <tissue evidence="2">Whole body</tissue>
    </source>
</reference>
<gene>
    <name evidence="2" type="ORF">SFRICE_037477</name>
</gene>
<proteinExistence type="predicted"/>
<protein>
    <submittedName>
        <fullName evidence="2">SFRICE_037477</fullName>
    </submittedName>
</protein>
<name>A0A2H1VQV0_SPOFR</name>
<evidence type="ECO:0000256" key="1">
    <source>
        <dbReference type="SAM" id="MobiDB-lite"/>
    </source>
</evidence>
<evidence type="ECO:0000313" key="2">
    <source>
        <dbReference type="EMBL" id="SOQ43177.1"/>
    </source>
</evidence>
<organism evidence="2">
    <name type="scientific">Spodoptera frugiperda</name>
    <name type="common">Fall armyworm</name>
    <dbReference type="NCBI Taxonomy" id="7108"/>
    <lineage>
        <taxon>Eukaryota</taxon>
        <taxon>Metazoa</taxon>
        <taxon>Ecdysozoa</taxon>
        <taxon>Arthropoda</taxon>
        <taxon>Hexapoda</taxon>
        <taxon>Insecta</taxon>
        <taxon>Pterygota</taxon>
        <taxon>Neoptera</taxon>
        <taxon>Endopterygota</taxon>
        <taxon>Lepidoptera</taxon>
        <taxon>Glossata</taxon>
        <taxon>Ditrysia</taxon>
        <taxon>Noctuoidea</taxon>
        <taxon>Noctuidae</taxon>
        <taxon>Amphipyrinae</taxon>
        <taxon>Spodoptera</taxon>
    </lineage>
</organism>
<dbReference type="AlphaFoldDB" id="A0A2H1VQV0"/>
<accession>A0A2H1VQV0</accession>
<sequence>MLNLITYIYITSRLSPIGVGRNNGTPIATNLTHLFRFINSHQSFHACSSVKAGKRADVSPDGKLSPPPMGTGNTRGVTKSELGRLGRGVIGSPVTSHNETQRKRCFTSVFCSAVVSLRSTRPIRAEACHLIHNPI</sequence>
<dbReference type="EMBL" id="ODYU01003873">
    <property type="protein sequence ID" value="SOQ43177.1"/>
    <property type="molecule type" value="Genomic_DNA"/>
</dbReference>
<feature type="region of interest" description="Disordered" evidence="1">
    <location>
        <begin position="57"/>
        <end position="77"/>
    </location>
</feature>